<gene>
    <name evidence="4" type="ORF">BIV57_13105</name>
</gene>
<sequence>MAQQVKTILIDDLDGSSATGTVRFGYQGVDYEIDLNDDHQKALEESVREWIGNARRTGGRKQGVRPASGASDTSAIRVWAKENGYQVNTRGRIAAEIVEAYQRAH</sequence>
<dbReference type="InterPro" id="IPR036625">
    <property type="entry name" value="E3-bd_dom_sf"/>
</dbReference>
<keyword evidence="5" id="KW-1185">Reference proteome</keyword>
<evidence type="ECO:0000256" key="1">
    <source>
        <dbReference type="ARBA" id="ARBA00023125"/>
    </source>
</evidence>
<dbReference type="EMBL" id="MLCF01000065">
    <property type="protein sequence ID" value="OIV37042.1"/>
    <property type="molecule type" value="Genomic_DNA"/>
</dbReference>
<dbReference type="Gene3D" id="4.10.320.10">
    <property type="entry name" value="E3-binding domain"/>
    <property type="match status" value="1"/>
</dbReference>
<name>A0A1J7CBL9_9ACTN</name>
<evidence type="ECO:0000259" key="3">
    <source>
        <dbReference type="Pfam" id="PF23359"/>
    </source>
</evidence>
<dbReference type="Gene3D" id="3.30.60.230">
    <property type="entry name" value="Lsr2, dimerization domain"/>
    <property type="match status" value="1"/>
</dbReference>
<dbReference type="GO" id="GO:0016746">
    <property type="term" value="F:acyltransferase activity"/>
    <property type="evidence" value="ECO:0007669"/>
    <property type="project" value="InterPro"/>
</dbReference>
<dbReference type="GO" id="GO:0003677">
    <property type="term" value="F:DNA binding"/>
    <property type="evidence" value="ECO:0007669"/>
    <property type="project" value="UniProtKB-KW"/>
</dbReference>
<protein>
    <recommendedName>
        <fullName evidence="6">Lsr2 family protein</fullName>
    </recommendedName>
</protein>
<organism evidence="4 5">
    <name type="scientific">Mangrovactinospora gilvigrisea</name>
    <dbReference type="NCBI Taxonomy" id="1428644"/>
    <lineage>
        <taxon>Bacteria</taxon>
        <taxon>Bacillati</taxon>
        <taxon>Actinomycetota</taxon>
        <taxon>Actinomycetes</taxon>
        <taxon>Kitasatosporales</taxon>
        <taxon>Streptomycetaceae</taxon>
        <taxon>Mangrovactinospora</taxon>
    </lineage>
</organism>
<evidence type="ECO:0000259" key="2">
    <source>
        <dbReference type="Pfam" id="PF11774"/>
    </source>
</evidence>
<keyword evidence="1" id="KW-0238">DNA-binding</keyword>
<dbReference type="RefSeq" id="WP_071657000.1">
    <property type="nucleotide sequence ID" value="NZ_MLCF01000065.1"/>
</dbReference>
<reference evidence="4 5" key="1">
    <citation type="submission" date="2016-10" db="EMBL/GenBank/DDBJ databases">
        <title>Genome sequence of Streptomyces gilvigriseus MUSC 26.</title>
        <authorList>
            <person name="Lee L.-H."/>
            <person name="Ser H.-L."/>
        </authorList>
    </citation>
    <scope>NUCLEOTIDE SEQUENCE [LARGE SCALE GENOMIC DNA]</scope>
    <source>
        <strain evidence="4 5">MUSC 26</strain>
    </source>
</reference>
<dbReference type="InterPro" id="IPR024412">
    <property type="entry name" value="Lsr2_dim_dom"/>
</dbReference>
<dbReference type="InterPro" id="IPR042261">
    <property type="entry name" value="Lsr2-like_dimerization"/>
</dbReference>
<dbReference type="Proteomes" id="UP000243342">
    <property type="component" value="Unassembled WGS sequence"/>
</dbReference>
<evidence type="ECO:0000313" key="4">
    <source>
        <dbReference type="EMBL" id="OIV37042.1"/>
    </source>
</evidence>
<comment type="caution">
    <text evidence="4">The sequence shown here is derived from an EMBL/GenBank/DDBJ whole genome shotgun (WGS) entry which is preliminary data.</text>
</comment>
<feature type="domain" description="Lsr2 dimerization" evidence="2">
    <location>
        <begin position="1"/>
        <end position="58"/>
    </location>
</feature>
<evidence type="ECO:0008006" key="6">
    <source>
        <dbReference type="Google" id="ProtNLM"/>
    </source>
</evidence>
<dbReference type="Pfam" id="PF23359">
    <property type="entry name" value="Lsr2_DNA-bd"/>
    <property type="match status" value="1"/>
</dbReference>
<dbReference type="OrthoDB" id="4113332at2"/>
<evidence type="ECO:0000313" key="5">
    <source>
        <dbReference type="Proteomes" id="UP000243342"/>
    </source>
</evidence>
<dbReference type="AlphaFoldDB" id="A0A1J7CBL9"/>
<dbReference type="InterPro" id="IPR055370">
    <property type="entry name" value="Lsr2_DNA-bd"/>
</dbReference>
<proteinExistence type="predicted"/>
<dbReference type="Pfam" id="PF11774">
    <property type="entry name" value="Lsr2"/>
    <property type="match status" value="1"/>
</dbReference>
<accession>A0A1J7CBL9</accession>
<feature type="domain" description="Lsr2 DNA-binding" evidence="3">
    <location>
        <begin position="69"/>
        <end position="104"/>
    </location>
</feature>
<dbReference type="STRING" id="1428644.BIV57_13105"/>